<dbReference type="EMBL" id="LAZR01052448">
    <property type="protein sequence ID" value="KKK82934.1"/>
    <property type="molecule type" value="Genomic_DNA"/>
</dbReference>
<feature type="non-terminal residue" evidence="4">
    <location>
        <position position="246"/>
    </location>
</feature>
<evidence type="ECO:0000259" key="3">
    <source>
        <dbReference type="PROSITE" id="PS51900"/>
    </source>
</evidence>
<dbReference type="GO" id="GO:0003677">
    <property type="term" value="F:DNA binding"/>
    <property type="evidence" value="ECO:0007669"/>
    <property type="project" value="UniProtKB-KW"/>
</dbReference>
<evidence type="ECO:0000313" key="4">
    <source>
        <dbReference type="EMBL" id="KKK82934.1"/>
    </source>
</evidence>
<sequence>MGRKTARSPSPSVLPAEMPAAVGGFLDYLQVECGLADNTRDAYRRDLNQFGAYLAETGRRSLSEVTSESIEGFLRAQHDAGKNPASICRALAAIRMFCRFCLLDRRLPADPAGVVEGRPRPTNPRAGCCCRGRPGRCCGRTYSARSASTSAGPPSEGGSARIPCATASRRSFWPAGRTCGAFRRCSATPTSPPPRSTRTWTFPGSRPFTNSSTPERESTRKGETSLSSPGRRGHSNRDAPRWPLQA</sequence>
<dbReference type="InterPro" id="IPR010998">
    <property type="entry name" value="Integrase_recombinase_N"/>
</dbReference>
<accession>A0A0F9AX27</accession>
<protein>
    <recommendedName>
        <fullName evidence="3">Core-binding (CB) domain-containing protein</fullName>
    </recommendedName>
</protein>
<dbReference type="SUPFAM" id="SSF47823">
    <property type="entry name" value="lambda integrase-like, N-terminal domain"/>
    <property type="match status" value="1"/>
</dbReference>
<feature type="compositionally biased region" description="Basic and acidic residues" evidence="2">
    <location>
        <begin position="214"/>
        <end position="223"/>
    </location>
</feature>
<organism evidence="4">
    <name type="scientific">marine sediment metagenome</name>
    <dbReference type="NCBI Taxonomy" id="412755"/>
    <lineage>
        <taxon>unclassified sequences</taxon>
        <taxon>metagenomes</taxon>
        <taxon>ecological metagenomes</taxon>
    </lineage>
</organism>
<gene>
    <name evidence="4" type="ORF">LCGC14_2798440</name>
</gene>
<dbReference type="AlphaFoldDB" id="A0A0F9AX27"/>
<name>A0A0F9AX27_9ZZZZ</name>
<dbReference type="Gene3D" id="1.10.150.130">
    <property type="match status" value="1"/>
</dbReference>
<dbReference type="InterPro" id="IPR044068">
    <property type="entry name" value="CB"/>
</dbReference>
<proteinExistence type="predicted"/>
<dbReference type="PROSITE" id="PS51900">
    <property type="entry name" value="CB"/>
    <property type="match status" value="1"/>
</dbReference>
<feature type="domain" description="Core-binding (CB)" evidence="3">
    <location>
        <begin position="16"/>
        <end position="102"/>
    </location>
</feature>
<keyword evidence="1" id="KW-0238">DNA-binding</keyword>
<dbReference type="InterPro" id="IPR004107">
    <property type="entry name" value="Integrase_SAM-like_N"/>
</dbReference>
<evidence type="ECO:0000256" key="1">
    <source>
        <dbReference type="ARBA" id="ARBA00023125"/>
    </source>
</evidence>
<comment type="caution">
    <text evidence="4">The sequence shown here is derived from an EMBL/GenBank/DDBJ whole genome shotgun (WGS) entry which is preliminary data.</text>
</comment>
<dbReference type="GO" id="GO:0015074">
    <property type="term" value="P:DNA integration"/>
    <property type="evidence" value="ECO:0007669"/>
    <property type="project" value="InterPro"/>
</dbReference>
<evidence type="ECO:0000256" key="2">
    <source>
        <dbReference type="SAM" id="MobiDB-lite"/>
    </source>
</evidence>
<dbReference type="Pfam" id="PF02899">
    <property type="entry name" value="Phage_int_SAM_1"/>
    <property type="match status" value="1"/>
</dbReference>
<reference evidence="4" key="1">
    <citation type="journal article" date="2015" name="Nature">
        <title>Complex archaea that bridge the gap between prokaryotes and eukaryotes.</title>
        <authorList>
            <person name="Spang A."/>
            <person name="Saw J.H."/>
            <person name="Jorgensen S.L."/>
            <person name="Zaremba-Niedzwiedzka K."/>
            <person name="Martijn J."/>
            <person name="Lind A.E."/>
            <person name="van Eijk R."/>
            <person name="Schleper C."/>
            <person name="Guy L."/>
            <person name="Ettema T.J."/>
        </authorList>
    </citation>
    <scope>NUCLEOTIDE SEQUENCE</scope>
</reference>
<feature type="region of interest" description="Disordered" evidence="2">
    <location>
        <begin position="184"/>
        <end position="246"/>
    </location>
</feature>